<organism evidence="12 13">
    <name type="scientific">Variovorax paradoxus</name>
    <dbReference type="NCBI Taxonomy" id="34073"/>
    <lineage>
        <taxon>Bacteria</taxon>
        <taxon>Pseudomonadati</taxon>
        <taxon>Pseudomonadota</taxon>
        <taxon>Betaproteobacteria</taxon>
        <taxon>Burkholderiales</taxon>
        <taxon>Comamonadaceae</taxon>
        <taxon>Variovorax</taxon>
    </lineage>
</organism>
<dbReference type="GO" id="GO:0015627">
    <property type="term" value="C:type II protein secretion system complex"/>
    <property type="evidence" value="ECO:0007669"/>
    <property type="project" value="InterPro"/>
</dbReference>
<keyword evidence="3" id="KW-1003">Cell membrane</keyword>
<comment type="similarity">
    <text evidence="9">Belongs to the GSP H family.</text>
</comment>
<evidence type="ECO:0000256" key="6">
    <source>
        <dbReference type="ARBA" id="ARBA00022692"/>
    </source>
</evidence>
<dbReference type="EMBL" id="QFPP01000038">
    <property type="protein sequence ID" value="PZQ76850.1"/>
    <property type="molecule type" value="Genomic_DNA"/>
</dbReference>
<sequence>MRGATAGFSLIELMITVAVFALLAVLAAPSLHLYSENVKILVNAEAFYAAVQQARTEAIRRSTPVELILTSAVASSQSADTTALATSGPNWIVRQPPQTAESNAYLFIAAKDGAEGGGRAGQDTSVLVDASSATVRFNPNGALASASVSVDFSSRRAACAPAGGARCMRVVAAAGGQVRLCDPAVAGAGDTRAC</sequence>
<dbReference type="NCBIfam" id="TIGR02532">
    <property type="entry name" value="IV_pilin_GFxxxE"/>
    <property type="match status" value="1"/>
</dbReference>
<evidence type="ECO:0000259" key="11">
    <source>
        <dbReference type="Pfam" id="PF12019"/>
    </source>
</evidence>
<evidence type="ECO:0000313" key="13">
    <source>
        <dbReference type="Proteomes" id="UP000249135"/>
    </source>
</evidence>
<dbReference type="InterPro" id="IPR012902">
    <property type="entry name" value="N_methyl_site"/>
</dbReference>
<dbReference type="GO" id="GO:0005886">
    <property type="term" value="C:plasma membrane"/>
    <property type="evidence" value="ECO:0007669"/>
    <property type="project" value="UniProtKB-SubCell"/>
</dbReference>
<dbReference type="InterPro" id="IPR022346">
    <property type="entry name" value="T2SS_GspH"/>
</dbReference>
<dbReference type="Proteomes" id="UP000249135">
    <property type="component" value="Unassembled WGS sequence"/>
</dbReference>
<accession>A0A2W5SPY6</accession>
<evidence type="ECO:0000256" key="9">
    <source>
        <dbReference type="ARBA" id="ARBA00025772"/>
    </source>
</evidence>
<dbReference type="PROSITE" id="PS00409">
    <property type="entry name" value="PROKAR_NTER_METHYL"/>
    <property type="match status" value="1"/>
</dbReference>
<dbReference type="GO" id="GO:0015628">
    <property type="term" value="P:protein secretion by the type II secretion system"/>
    <property type="evidence" value="ECO:0007669"/>
    <property type="project" value="InterPro"/>
</dbReference>
<comment type="caution">
    <text evidence="12">The sequence shown here is derived from an EMBL/GenBank/DDBJ whole genome shotgun (WGS) entry which is preliminary data.</text>
</comment>
<comment type="subcellular location">
    <subcellularLocation>
        <location evidence="1">Cell inner membrane</location>
        <topology evidence="1">Single-pass membrane protein</topology>
    </subcellularLocation>
</comment>
<keyword evidence="7" id="KW-1133">Transmembrane helix</keyword>
<evidence type="ECO:0000313" key="12">
    <source>
        <dbReference type="EMBL" id="PZQ76850.1"/>
    </source>
</evidence>
<name>A0A2W5SPY6_VARPD</name>
<evidence type="ECO:0000256" key="2">
    <source>
        <dbReference type="ARBA" id="ARBA00021549"/>
    </source>
</evidence>
<evidence type="ECO:0000256" key="5">
    <source>
        <dbReference type="ARBA" id="ARBA00022519"/>
    </source>
</evidence>
<dbReference type="SUPFAM" id="SSF54523">
    <property type="entry name" value="Pili subunits"/>
    <property type="match status" value="1"/>
</dbReference>
<dbReference type="InterPro" id="IPR045584">
    <property type="entry name" value="Pilin-like"/>
</dbReference>
<evidence type="ECO:0000256" key="3">
    <source>
        <dbReference type="ARBA" id="ARBA00022475"/>
    </source>
</evidence>
<keyword evidence="4" id="KW-0488">Methylation</keyword>
<protein>
    <recommendedName>
        <fullName evidence="2">Type II secretion system protein H</fullName>
    </recommendedName>
    <alternativeName>
        <fullName evidence="10">General secretion pathway protein H</fullName>
    </alternativeName>
</protein>
<gene>
    <name evidence="12" type="ORF">DI563_05825</name>
</gene>
<dbReference type="Pfam" id="PF12019">
    <property type="entry name" value="GspH"/>
    <property type="match status" value="1"/>
</dbReference>
<keyword evidence="8" id="KW-0472">Membrane</keyword>
<evidence type="ECO:0000256" key="4">
    <source>
        <dbReference type="ARBA" id="ARBA00022481"/>
    </source>
</evidence>
<evidence type="ECO:0000256" key="1">
    <source>
        <dbReference type="ARBA" id="ARBA00004377"/>
    </source>
</evidence>
<proteinExistence type="inferred from homology"/>
<keyword evidence="5" id="KW-0997">Cell inner membrane</keyword>
<feature type="domain" description="General secretion pathway GspH" evidence="11">
    <location>
        <begin position="44"/>
        <end position="176"/>
    </location>
</feature>
<keyword evidence="6" id="KW-0812">Transmembrane</keyword>
<dbReference type="AlphaFoldDB" id="A0A2W5SPY6"/>
<evidence type="ECO:0000256" key="8">
    <source>
        <dbReference type="ARBA" id="ARBA00023136"/>
    </source>
</evidence>
<dbReference type="Gene3D" id="3.55.40.10">
    <property type="entry name" value="minor pseudopilin epsh domain"/>
    <property type="match status" value="1"/>
</dbReference>
<evidence type="ECO:0000256" key="10">
    <source>
        <dbReference type="ARBA" id="ARBA00030775"/>
    </source>
</evidence>
<evidence type="ECO:0000256" key="7">
    <source>
        <dbReference type="ARBA" id="ARBA00022989"/>
    </source>
</evidence>
<reference evidence="12 13" key="1">
    <citation type="submission" date="2017-08" db="EMBL/GenBank/DDBJ databases">
        <title>Infants hospitalized years apart are colonized by the same room-sourced microbial strains.</title>
        <authorList>
            <person name="Brooks B."/>
            <person name="Olm M.R."/>
            <person name="Firek B.A."/>
            <person name="Baker R."/>
            <person name="Thomas B.C."/>
            <person name="Morowitz M.J."/>
            <person name="Banfield J.F."/>
        </authorList>
    </citation>
    <scope>NUCLEOTIDE SEQUENCE [LARGE SCALE GENOMIC DNA]</scope>
    <source>
        <strain evidence="12">S2_005_003_R2_41</strain>
    </source>
</reference>
<dbReference type="Pfam" id="PF07963">
    <property type="entry name" value="N_methyl"/>
    <property type="match status" value="1"/>
</dbReference>